<dbReference type="Proteomes" id="UP001497512">
    <property type="component" value="Chromosome 9"/>
</dbReference>
<keyword evidence="2" id="KW-1185">Reference proteome</keyword>
<dbReference type="EMBL" id="OZ019901">
    <property type="protein sequence ID" value="CAK9237844.1"/>
    <property type="molecule type" value="Genomic_DNA"/>
</dbReference>
<organism evidence="1 2">
    <name type="scientific">Sphagnum troendelagicum</name>
    <dbReference type="NCBI Taxonomy" id="128251"/>
    <lineage>
        <taxon>Eukaryota</taxon>
        <taxon>Viridiplantae</taxon>
        <taxon>Streptophyta</taxon>
        <taxon>Embryophyta</taxon>
        <taxon>Bryophyta</taxon>
        <taxon>Sphagnophytina</taxon>
        <taxon>Sphagnopsida</taxon>
        <taxon>Sphagnales</taxon>
        <taxon>Sphagnaceae</taxon>
        <taxon>Sphagnum</taxon>
    </lineage>
</organism>
<gene>
    <name evidence="1" type="ORF">CSSPTR1EN2_LOCUS23906</name>
</gene>
<sequence length="104" mass="11481">MACQNLFKEAVDLGITIAFRFYGRYPETGRSYYKPPCCNVAGNETDDGENRPAEKRIISSRRRPSLMQSLQLPNNLSVLWLPNLESATASGVLPSPSPQNVGAH</sequence>
<reference evidence="1" key="1">
    <citation type="submission" date="2024-02" db="EMBL/GenBank/DDBJ databases">
        <authorList>
            <consortium name="ELIXIR-Norway"/>
            <consortium name="Elixir Norway"/>
        </authorList>
    </citation>
    <scope>NUCLEOTIDE SEQUENCE</scope>
</reference>
<proteinExistence type="predicted"/>
<dbReference type="PANTHER" id="PTHR33983:SF1">
    <property type="entry name" value="OS07G0185900 PROTEIN"/>
    <property type="match status" value="1"/>
</dbReference>
<name>A0ABP0V516_9BRYO</name>
<evidence type="ECO:0000313" key="2">
    <source>
        <dbReference type="Proteomes" id="UP001497512"/>
    </source>
</evidence>
<dbReference type="PANTHER" id="PTHR33983">
    <property type="entry name" value="OS07G0185900 PROTEIN"/>
    <property type="match status" value="1"/>
</dbReference>
<accession>A0ABP0V516</accession>
<protein>
    <submittedName>
        <fullName evidence="1">Uncharacterized protein</fullName>
    </submittedName>
</protein>
<evidence type="ECO:0000313" key="1">
    <source>
        <dbReference type="EMBL" id="CAK9237844.1"/>
    </source>
</evidence>